<dbReference type="EMBL" id="KV744981">
    <property type="protein sequence ID" value="OCK79934.1"/>
    <property type="molecule type" value="Genomic_DNA"/>
</dbReference>
<feature type="compositionally biased region" description="Basic and acidic residues" evidence="1">
    <location>
        <begin position="399"/>
        <end position="409"/>
    </location>
</feature>
<evidence type="ECO:0000313" key="2">
    <source>
        <dbReference type="EMBL" id="OCK79934.1"/>
    </source>
</evidence>
<feature type="compositionally biased region" description="Low complexity" evidence="1">
    <location>
        <begin position="238"/>
        <end position="251"/>
    </location>
</feature>
<feature type="compositionally biased region" description="Gly residues" evidence="1">
    <location>
        <begin position="419"/>
        <end position="433"/>
    </location>
</feature>
<reference evidence="2 3" key="1">
    <citation type="journal article" date="2016" name="Nat. Commun.">
        <title>Ectomycorrhizal ecology is imprinted in the genome of the dominant symbiotic fungus Cenococcum geophilum.</title>
        <authorList>
            <consortium name="DOE Joint Genome Institute"/>
            <person name="Peter M."/>
            <person name="Kohler A."/>
            <person name="Ohm R.A."/>
            <person name="Kuo A."/>
            <person name="Krutzmann J."/>
            <person name="Morin E."/>
            <person name="Arend M."/>
            <person name="Barry K.W."/>
            <person name="Binder M."/>
            <person name="Choi C."/>
            <person name="Clum A."/>
            <person name="Copeland A."/>
            <person name="Grisel N."/>
            <person name="Haridas S."/>
            <person name="Kipfer T."/>
            <person name="LaButti K."/>
            <person name="Lindquist E."/>
            <person name="Lipzen A."/>
            <person name="Maire R."/>
            <person name="Meier B."/>
            <person name="Mihaltcheva S."/>
            <person name="Molinier V."/>
            <person name="Murat C."/>
            <person name="Poggeler S."/>
            <person name="Quandt C.A."/>
            <person name="Sperisen C."/>
            <person name="Tritt A."/>
            <person name="Tisserant E."/>
            <person name="Crous P.W."/>
            <person name="Henrissat B."/>
            <person name="Nehls U."/>
            <person name="Egli S."/>
            <person name="Spatafora J.W."/>
            <person name="Grigoriev I.V."/>
            <person name="Martin F.M."/>
        </authorList>
    </citation>
    <scope>NUCLEOTIDE SEQUENCE [LARGE SCALE GENOMIC DNA]</scope>
    <source>
        <strain evidence="2 3">CBS 459.81</strain>
    </source>
</reference>
<dbReference type="Proteomes" id="UP000250266">
    <property type="component" value="Unassembled WGS sequence"/>
</dbReference>
<evidence type="ECO:0000313" key="3">
    <source>
        <dbReference type="Proteomes" id="UP000250266"/>
    </source>
</evidence>
<sequence>MFGFSTSTSLLAGQHDAKKERDPPSLPTPVTFPSFVPPVPSLSGIPPAWSGGCSPSLFTRFINLRTPSDVDIDTLTTLNVSFKSECDFETLLSTLPDGPSYLPPKSWLESPEGRDSPEPASSEPQNRLLSNGRKPPDRKDFYTRVKELYFKNEDAFAVLTRVGKSGQPPPRLAHFRRFWEGLDNMAYYWDDSLDEYIPPKPEETTNSETTSMNLDEPRKKVKTAAEPPEEPSFPTQQSTAASSHSIVSSSSLPARTQPPKVPSSQLSPPSKPVGIIPGTYRGNRIGNGAEMPDQYRLDTVRSFLEPIAWAFGLTFAPHRRPPALAIKTMRFPVRMNTVAWRAPADRMKARSGWLEGPVFGVQCRPDTAFGTSGSLEAESVLDIIRELGGLFLLAQERAREGKAEKKPGEGKWWVTEPRWGGGPGGEVGEGSGGSDAPIEKEDEKPGRSRPSAKERRKLSAAEAWKVLKPGSGVWDPKIAYEAIGRNRSVDWDEVFMVSSLNHHISILKLRIHPLYLQYLTDGDFPTDPPLDPSWSSPILQRTRWYDFFNVEDRAEAMRGIWGVMAYMMRTQEKPDVTMNDG</sequence>
<name>A0A8E2JEU3_9PEZI</name>
<protein>
    <submittedName>
        <fullName evidence="2">Uncharacterized protein</fullName>
    </submittedName>
</protein>
<proteinExistence type="predicted"/>
<dbReference type="OrthoDB" id="5407653at2759"/>
<evidence type="ECO:0000256" key="1">
    <source>
        <dbReference type="SAM" id="MobiDB-lite"/>
    </source>
</evidence>
<feature type="compositionally biased region" description="Polar residues" evidence="1">
    <location>
        <begin position="1"/>
        <end position="11"/>
    </location>
</feature>
<dbReference type="AlphaFoldDB" id="A0A8E2JEU3"/>
<feature type="region of interest" description="Disordered" evidence="1">
    <location>
        <begin position="1"/>
        <end position="28"/>
    </location>
</feature>
<organism evidence="2 3">
    <name type="scientific">Lepidopterella palustris CBS 459.81</name>
    <dbReference type="NCBI Taxonomy" id="1314670"/>
    <lineage>
        <taxon>Eukaryota</taxon>
        <taxon>Fungi</taxon>
        <taxon>Dikarya</taxon>
        <taxon>Ascomycota</taxon>
        <taxon>Pezizomycotina</taxon>
        <taxon>Dothideomycetes</taxon>
        <taxon>Pleosporomycetidae</taxon>
        <taxon>Mytilinidiales</taxon>
        <taxon>Argynnaceae</taxon>
        <taxon>Lepidopterella</taxon>
    </lineage>
</organism>
<feature type="region of interest" description="Disordered" evidence="1">
    <location>
        <begin position="102"/>
        <end position="139"/>
    </location>
</feature>
<accession>A0A8E2JEU3</accession>
<gene>
    <name evidence="2" type="ORF">K432DRAFT_382629</name>
</gene>
<feature type="region of interest" description="Disordered" evidence="1">
    <location>
        <begin position="399"/>
        <end position="456"/>
    </location>
</feature>
<feature type="region of interest" description="Disordered" evidence="1">
    <location>
        <begin position="198"/>
        <end position="276"/>
    </location>
</feature>
<feature type="compositionally biased region" description="Basic and acidic residues" evidence="1">
    <location>
        <begin position="437"/>
        <end position="456"/>
    </location>
</feature>
<keyword evidence="3" id="KW-1185">Reference proteome</keyword>